<accession>A0A9X1NCC5</accession>
<evidence type="ECO:0000259" key="1">
    <source>
        <dbReference type="Pfam" id="PF14065"/>
    </source>
</evidence>
<name>A0A9X1NCC5_9ACTN</name>
<dbReference type="EMBL" id="JAJOMB010000003">
    <property type="protein sequence ID" value="MCD5310443.1"/>
    <property type="molecule type" value="Genomic_DNA"/>
</dbReference>
<protein>
    <submittedName>
        <fullName evidence="2">DUF4255 domain-containing protein</fullName>
    </submittedName>
</protein>
<gene>
    <name evidence="2" type="ORF">LR394_06020</name>
</gene>
<dbReference type="InterPro" id="IPR025351">
    <property type="entry name" value="Pvc16_N"/>
</dbReference>
<proteinExistence type="predicted"/>
<dbReference type="Proteomes" id="UP001138997">
    <property type="component" value="Unassembled WGS sequence"/>
</dbReference>
<dbReference type="RefSeq" id="WP_231439376.1">
    <property type="nucleotide sequence ID" value="NZ_JAJOMB010000003.1"/>
</dbReference>
<comment type="caution">
    <text evidence="2">The sequence shown here is derived from an EMBL/GenBank/DDBJ whole genome shotgun (WGS) entry which is preliminary data.</text>
</comment>
<organism evidence="2 3">
    <name type="scientific">Kineosporia babensis</name>
    <dbReference type="NCBI Taxonomy" id="499548"/>
    <lineage>
        <taxon>Bacteria</taxon>
        <taxon>Bacillati</taxon>
        <taxon>Actinomycetota</taxon>
        <taxon>Actinomycetes</taxon>
        <taxon>Kineosporiales</taxon>
        <taxon>Kineosporiaceae</taxon>
        <taxon>Kineosporia</taxon>
    </lineage>
</organism>
<keyword evidence="3" id="KW-1185">Reference proteome</keyword>
<feature type="domain" description="Pvc16 N-terminal" evidence="1">
    <location>
        <begin position="14"/>
        <end position="175"/>
    </location>
</feature>
<evidence type="ECO:0000313" key="2">
    <source>
        <dbReference type="EMBL" id="MCD5310443.1"/>
    </source>
</evidence>
<dbReference type="AlphaFoldDB" id="A0A9X1NCC5"/>
<sequence>MPVIALEHAFEIWLRDELPLPEEVGDVSFESPEGTWGSSITRPTINLFLFDVSRAAQPAVAPSPRRDATGVVVQDRAAPAMSFWYLVSAWGGGVREEHQLLGDAVKAALRSSSISVPAKYPGLIGPAQVALADASQVRGRDLWGNLGGKLRPSVVFVATAAVALDKQTRVAPPVERVRIDVAPVRPSSDEPSRWSVWFGQNRSRVREPR</sequence>
<evidence type="ECO:0000313" key="3">
    <source>
        <dbReference type="Proteomes" id="UP001138997"/>
    </source>
</evidence>
<dbReference type="Pfam" id="PF14065">
    <property type="entry name" value="Pvc16_N"/>
    <property type="match status" value="1"/>
</dbReference>
<reference evidence="2" key="1">
    <citation type="submission" date="2021-11" db="EMBL/GenBank/DDBJ databases">
        <title>Streptomyces corallinus and Kineosporia corallina sp. nov., two new coral-derived marine actinobacteria.</title>
        <authorList>
            <person name="Buangrab K."/>
            <person name="Sutthacheep M."/>
            <person name="Yeemin T."/>
            <person name="Harunari E."/>
            <person name="Igarashi Y."/>
            <person name="Sripreechasak P."/>
            <person name="Kanchanasin P."/>
            <person name="Tanasupawat S."/>
            <person name="Phongsopitanun W."/>
        </authorList>
    </citation>
    <scope>NUCLEOTIDE SEQUENCE</scope>
    <source>
        <strain evidence="2">JCM 31032</strain>
    </source>
</reference>